<protein>
    <submittedName>
        <fullName evidence="1">Uncharacterized protein</fullName>
    </submittedName>
</protein>
<dbReference type="EMBL" id="JAWDGP010006856">
    <property type="protein sequence ID" value="KAK3734262.1"/>
    <property type="molecule type" value="Genomic_DNA"/>
</dbReference>
<gene>
    <name evidence="1" type="ORF">RRG08_049680</name>
</gene>
<sequence length="73" mass="8272">MHGAPTILQSVKHKEFYNDSDVTAAIDESRIHKVKSSISMNNRKRGDPYIKQLTVPVNNLLSTWKSFQALKST</sequence>
<proteinExistence type="predicted"/>
<evidence type="ECO:0000313" key="2">
    <source>
        <dbReference type="Proteomes" id="UP001283361"/>
    </source>
</evidence>
<keyword evidence="2" id="KW-1185">Reference proteome</keyword>
<comment type="caution">
    <text evidence="1">The sequence shown here is derived from an EMBL/GenBank/DDBJ whole genome shotgun (WGS) entry which is preliminary data.</text>
</comment>
<evidence type="ECO:0000313" key="1">
    <source>
        <dbReference type="EMBL" id="KAK3734262.1"/>
    </source>
</evidence>
<accession>A0AAE0Y625</accession>
<reference evidence="1" key="1">
    <citation type="journal article" date="2023" name="G3 (Bethesda)">
        <title>A reference genome for the long-term kleptoplast-retaining sea slug Elysia crispata morphotype clarki.</title>
        <authorList>
            <person name="Eastman K.E."/>
            <person name="Pendleton A.L."/>
            <person name="Shaikh M.A."/>
            <person name="Suttiyut T."/>
            <person name="Ogas R."/>
            <person name="Tomko P."/>
            <person name="Gavelis G."/>
            <person name="Widhalm J.R."/>
            <person name="Wisecaver J.H."/>
        </authorList>
    </citation>
    <scope>NUCLEOTIDE SEQUENCE</scope>
    <source>
        <strain evidence="1">ECLA1</strain>
    </source>
</reference>
<dbReference type="Proteomes" id="UP001283361">
    <property type="component" value="Unassembled WGS sequence"/>
</dbReference>
<organism evidence="1 2">
    <name type="scientific">Elysia crispata</name>
    <name type="common">lettuce slug</name>
    <dbReference type="NCBI Taxonomy" id="231223"/>
    <lineage>
        <taxon>Eukaryota</taxon>
        <taxon>Metazoa</taxon>
        <taxon>Spiralia</taxon>
        <taxon>Lophotrochozoa</taxon>
        <taxon>Mollusca</taxon>
        <taxon>Gastropoda</taxon>
        <taxon>Heterobranchia</taxon>
        <taxon>Euthyneura</taxon>
        <taxon>Panpulmonata</taxon>
        <taxon>Sacoglossa</taxon>
        <taxon>Placobranchoidea</taxon>
        <taxon>Plakobranchidae</taxon>
        <taxon>Elysia</taxon>
    </lineage>
</organism>
<name>A0AAE0Y625_9GAST</name>
<dbReference type="AlphaFoldDB" id="A0AAE0Y625"/>